<proteinExistence type="predicted"/>
<name>A0A388MAK9_CHABU</name>
<dbReference type="EMBL" id="BFEA01000916">
    <property type="protein sequence ID" value="GBG91533.1"/>
    <property type="molecule type" value="Genomic_DNA"/>
</dbReference>
<accession>A0A388MAK9</accession>
<evidence type="ECO:0000313" key="3">
    <source>
        <dbReference type="Proteomes" id="UP000265515"/>
    </source>
</evidence>
<dbReference type="PANTHER" id="PTHR32166">
    <property type="entry name" value="OSJNBA0013A04.12 PROTEIN"/>
    <property type="match status" value="1"/>
</dbReference>
<feature type="region of interest" description="Disordered" evidence="1">
    <location>
        <begin position="1181"/>
        <end position="1228"/>
    </location>
</feature>
<dbReference type="PANTHER" id="PTHR32166:SF123">
    <property type="entry name" value="BED-TYPE DOMAIN-CONTAINING PROTEIN"/>
    <property type="match status" value="1"/>
</dbReference>
<evidence type="ECO:0000256" key="1">
    <source>
        <dbReference type="SAM" id="MobiDB-lite"/>
    </source>
</evidence>
<feature type="region of interest" description="Disordered" evidence="1">
    <location>
        <begin position="983"/>
        <end position="1066"/>
    </location>
</feature>
<feature type="region of interest" description="Disordered" evidence="1">
    <location>
        <begin position="623"/>
        <end position="667"/>
    </location>
</feature>
<comment type="caution">
    <text evidence="2">The sequence shown here is derived from an EMBL/GenBank/DDBJ whole genome shotgun (WGS) entry which is preliminary data.</text>
</comment>
<feature type="region of interest" description="Disordered" evidence="1">
    <location>
        <begin position="73"/>
        <end position="92"/>
    </location>
</feature>
<feature type="compositionally biased region" description="Basic residues" evidence="1">
    <location>
        <begin position="1218"/>
        <end position="1228"/>
    </location>
</feature>
<feature type="region of interest" description="Disordered" evidence="1">
    <location>
        <begin position="917"/>
        <end position="936"/>
    </location>
</feature>
<protein>
    <recommendedName>
        <fullName evidence="4">DUF659 domain-containing protein</fullName>
    </recommendedName>
</protein>
<feature type="compositionally biased region" description="Basic and acidic residues" evidence="1">
    <location>
        <begin position="776"/>
        <end position="793"/>
    </location>
</feature>
<gene>
    <name evidence="2" type="ORF">CBR_g52567</name>
</gene>
<feature type="region of interest" description="Disordered" evidence="1">
    <location>
        <begin position="881"/>
        <end position="901"/>
    </location>
</feature>
<keyword evidence="3" id="KW-1185">Reference proteome</keyword>
<feature type="compositionally biased region" description="Basic and acidic residues" evidence="1">
    <location>
        <begin position="1206"/>
        <end position="1217"/>
    </location>
</feature>
<feature type="region of interest" description="Disordered" evidence="1">
    <location>
        <begin position="117"/>
        <end position="142"/>
    </location>
</feature>
<feature type="region of interest" description="Disordered" evidence="1">
    <location>
        <begin position="1083"/>
        <end position="1104"/>
    </location>
</feature>
<feature type="compositionally biased region" description="Polar residues" evidence="1">
    <location>
        <begin position="1014"/>
        <end position="1026"/>
    </location>
</feature>
<feature type="compositionally biased region" description="Low complexity" evidence="1">
    <location>
        <begin position="74"/>
        <end position="83"/>
    </location>
</feature>
<reference evidence="2 3" key="1">
    <citation type="journal article" date="2018" name="Cell">
        <title>The Chara Genome: Secondary Complexity and Implications for Plant Terrestrialization.</title>
        <authorList>
            <person name="Nishiyama T."/>
            <person name="Sakayama H."/>
            <person name="Vries J.D."/>
            <person name="Buschmann H."/>
            <person name="Saint-Marcoux D."/>
            <person name="Ullrich K.K."/>
            <person name="Haas F.B."/>
            <person name="Vanderstraeten L."/>
            <person name="Becker D."/>
            <person name="Lang D."/>
            <person name="Vosolsobe S."/>
            <person name="Rombauts S."/>
            <person name="Wilhelmsson P.K.I."/>
            <person name="Janitza P."/>
            <person name="Kern R."/>
            <person name="Heyl A."/>
            <person name="Rumpler F."/>
            <person name="Villalobos L.I.A.C."/>
            <person name="Clay J.M."/>
            <person name="Skokan R."/>
            <person name="Toyoda A."/>
            <person name="Suzuki Y."/>
            <person name="Kagoshima H."/>
            <person name="Schijlen E."/>
            <person name="Tajeshwar N."/>
            <person name="Catarino B."/>
            <person name="Hetherington A.J."/>
            <person name="Saltykova A."/>
            <person name="Bonnot C."/>
            <person name="Breuninger H."/>
            <person name="Symeonidi A."/>
            <person name="Radhakrishnan G.V."/>
            <person name="Van Nieuwerburgh F."/>
            <person name="Deforce D."/>
            <person name="Chang C."/>
            <person name="Karol K.G."/>
            <person name="Hedrich R."/>
            <person name="Ulvskov P."/>
            <person name="Glockner G."/>
            <person name="Delwiche C.F."/>
            <person name="Petrasek J."/>
            <person name="Van de Peer Y."/>
            <person name="Friml J."/>
            <person name="Beilby M."/>
            <person name="Dolan L."/>
            <person name="Kohara Y."/>
            <person name="Sugano S."/>
            <person name="Fujiyama A."/>
            <person name="Delaux P.-M."/>
            <person name="Quint M."/>
            <person name="TheiBen G."/>
            <person name="Hagemann M."/>
            <person name="Harholt J."/>
            <person name="Dunand C."/>
            <person name="Zachgo S."/>
            <person name="Langdale J."/>
            <person name="Maumus F."/>
            <person name="Straeten D.V.D."/>
            <person name="Gould S.B."/>
            <person name="Rensing S.A."/>
        </authorList>
    </citation>
    <scope>NUCLEOTIDE SEQUENCE [LARGE SCALE GENOMIC DNA]</scope>
    <source>
        <strain evidence="2 3">S276</strain>
    </source>
</reference>
<feature type="compositionally biased region" description="Basic and acidic residues" evidence="1">
    <location>
        <begin position="754"/>
        <end position="769"/>
    </location>
</feature>
<feature type="compositionally biased region" description="Basic residues" evidence="1">
    <location>
        <begin position="1186"/>
        <end position="1202"/>
    </location>
</feature>
<dbReference type="Proteomes" id="UP000265515">
    <property type="component" value="Unassembled WGS sequence"/>
</dbReference>
<feature type="region of interest" description="Disordered" evidence="1">
    <location>
        <begin position="741"/>
        <end position="832"/>
    </location>
</feature>
<evidence type="ECO:0008006" key="4">
    <source>
        <dbReference type="Google" id="ProtNLM"/>
    </source>
</evidence>
<dbReference type="Gramene" id="GBG91533">
    <property type="protein sequence ID" value="GBG91533"/>
    <property type="gene ID" value="CBR_g52567"/>
</dbReference>
<sequence length="1228" mass="137489">MHGDRKLRCNLCRHVLQGNQCKVARHFVQLKKCPVALFDVLVNIWNGTDYKFVDQHHRSIRMCMEEHDIRDSRAVAGGARSRAPPSTAPRDEVQDVLDEMEEREGVELPGEEVVMTSRGAESVRRQGKRPMGEADQVATRPGKRVRQSKIDKVYDADKQSIFVDKFLQWVYDSGASGALLYATICRDGSVPETDAIVFRRWRTIIESFLAKDVTAFCTDSASNYTAAARLLAAYPDPVVRRITWIPCSTHVCNLMLSDIGTRVGWATGTIIRARAMVQFIKSHGAALALYKRKSPRVSLVQPVETRFASVFMMLTCLVGRCDLLEGMLHDDAWASILWERRLLPQARWVGVEIHDGEFWRLVEFAIHVMEPIHQPLRRMDRGGMMMSIVYEWSRHLIQLLRKMDDVPVDLLTPCVREVEMRLMHLLEPAHAATHLLNPHRRSLRYYESLHTTPEDAEVVQECDRFLLAQTGGDLTDRDYLIVRDQMCRFHARRGDWGDWLVSDAEAEDCHGDQETHHCAAWWFAHGTGHPELRAIAIRVMHMCTSAVPEERNCAAHERIQTTNWSRLGFTKLAQLVEIMTNLKLASCRQQGGGRAIGVDSSGDDEAVDDDHLWDRRFDLSHHSREQSQQLRRSKRLEKCSGSASQLPRDIPFVERTTSHGGPAQAATSDLRTNNFDIAGSHGGSPVLRCRVGDKVEYRTDVREREETVEERDARLDHEEEALLQSMPRWEGKEAYEVEQRRQRELETTGAHAKLVNERDARLDHEEEARLQSQPRWDGREEYEAEQRRERELETTGAPGGAGIPSSVRPVPTMAPGGTDSRADSSDDGEDCEPALNIVHNVVVGLCGAGTDGRIHGGEEDIVDEGSVPLEDDAAQVEEGAGVHAGHSCMSDADRQGSSPRGARIDMSLAMIVRTPSVRDGGHVDSGRPVSFSAGGYSGEMPQWDGGESGDCTPTNLHPEQLERLGMEDPFPYTGGLTLPPAWAPMSPRWTGSSPSNIRERESLDSQAAVFSGGVANSQMQPPQRSLSPALYQGPALATGLPPTGGQGSGRGSSSSHRGGGFGGWSSCRREIDRLRRDYDRGQGLLARGPSEEGVPAVGASEAGRPSVHTAAHILRLDRVGTRRTKRVEVYPARSAIQDGKDSRTHRARMICICHRGRDVMSRSMILRRRLLISSNSWRSSFESVRGGRRRHMPRRRTRRRSPSKQLRAERDIGEQRPRQAHTRHTLNP</sequence>
<dbReference type="AlphaFoldDB" id="A0A388MAK9"/>
<dbReference type="InterPro" id="IPR012337">
    <property type="entry name" value="RNaseH-like_sf"/>
</dbReference>
<organism evidence="2 3">
    <name type="scientific">Chara braunii</name>
    <name type="common">Braun's stonewort</name>
    <dbReference type="NCBI Taxonomy" id="69332"/>
    <lineage>
        <taxon>Eukaryota</taxon>
        <taxon>Viridiplantae</taxon>
        <taxon>Streptophyta</taxon>
        <taxon>Charophyceae</taxon>
        <taxon>Charales</taxon>
        <taxon>Characeae</taxon>
        <taxon>Chara</taxon>
    </lineage>
</organism>
<evidence type="ECO:0000313" key="2">
    <source>
        <dbReference type="EMBL" id="GBG91533.1"/>
    </source>
</evidence>
<dbReference type="SUPFAM" id="SSF53098">
    <property type="entry name" value="Ribonuclease H-like"/>
    <property type="match status" value="1"/>
</dbReference>